<dbReference type="Pfam" id="PF03522">
    <property type="entry name" value="SLC12"/>
    <property type="match status" value="2"/>
</dbReference>
<feature type="transmembrane region" description="Helical" evidence="6">
    <location>
        <begin position="27"/>
        <end position="48"/>
    </location>
</feature>
<gene>
    <name evidence="9" type="ORF">NIES267_25640</name>
</gene>
<accession>A0A1Z4LPQ7</accession>
<dbReference type="PANTHER" id="PTHR11827">
    <property type="entry name" value="SOLUTE CARRIER FAMILY 12, CATION COTRANSPORTERS"/>
    <property type="match status" value="1"/>
</dbReference>
<protein>
    <submittedName>
        <fullName evidence="9">Amino acid permease-associated region</fullName>
    </submittedName>
</protein>
<dbReference type="EMBL" id="AP018227">
    <property type="protein sequence ID" value="BAY83078.1"/>
    <property type="molecule type" value="Genomic_DNA"/>
</dbReference>
<evidence type="ECO:0000256" key="5">
    <source>
        <dbReference type="SAM" id="MobiDB-lite"/>
    </source>
</evidence>
<evidence type="ECO:0000256" key="1">
    <source>
        <dbReference type="ARBA" id="ARBA00004141"/>
    </source>
</evidence>
<dbReference type="GO" id="GO:0016020">
    <property type="term" value="C:membrane"/>
    <property type="evidence" value="ECO:0007669"/>
    <property type="project" value="UniProtKB-SubCell"/>
</dbReference>
<sequence length="739" mass="80443">MKFLFKQDSPPETSDESKSVDAQSSGLGTFGGVYTPSILTILGVIMYLRFGWVVGNVGLVGSLIIVTLATSITLLTSLSVCAIATDKVVRVGGAYYMISRCLGIEVGGAVGISLYFAQALSIALYTIGFAESVVQTFGDLNQTYIALATTILVAILAVTSAEVAVKAQYVIMGAIVLSLLSLAFGGAIPDVTPQGWSIPENGESFWGVFAVFFPAVTGIMSGVSMSGDLSNPSRSIPSGTLAAVGTGYLVYMILPLVISMRADTATLTSVPLAMQMMSFWGPAILLGVWGATLSSALGSILAAPRVLQALARDGILPRWLSFLGRGSGENDEPRIGTWVTLGVAIAAVCIGDLNLIAPVLTMFFLTTYLVLNVSASIEGLLQSPSFRPSFKVHWIWSLLGGIGCLGVMFLINAVATMVAAAIVLVIFLWLQQRELTTTWGDVRQGIWMALLRTGVFQIDRVQDAKNWRPNILVFSGSPYKRWSLIQLAYALTHKRGFITVSSVVSSVERDLARQIHLENTIREQLNKQQVQALVRVVNAPNPFEGMLQLVEAYGLGPLVPNIILLGDSEQQNRRDQYCNMIAQLHEAKRSIMVLRENAELGFRQFQRIDVWWGGMQDNGGLMLLLAHMLRSTIEWRNAQIYLKLVVPNQAGAKDAEINMNAILAKFRISAVPEVIVAANRSFETVLHESSRDADIIFLGMATPEKRDFTKYYEQMHARTSNLPTIMYVMAAPDFNFAEV</sequence>
<feature type="domain" description="SLC12A transporter C-terminal" evidence="8">
    <location>
        <begin position="481"/>
        <end position="604"/>
    </location>
</feature>
<evidence type="ECO:0000256" key="3">
    <source>
        <dbReference type="ARBA" id="ARBA00022989"/>
    </source>
</evidence>
<dbReference type="PANTHER" id="PTHR11827:SF72">
    <property type="entry name" value="GH08340P"/>
    <property type="match status" value="1"/>
</dbReference>
<dbReference type="Gene3D" id="1.20.1740.10">
    <property type="entry name" value="Amino acid/polyamine transporter I"/>
    <property type="match status" value="1"/>
</dbReference>
<reference evidence="9 10" key="1">
    <citation type="submission" date="2017-06" db="EMBL/GenBank/DDBJ databases">
        <title>Genome sequencing of cyanobaciteial culture collection at National Institute for Environmental Studies (NIES).</title>
        <authorList>
            <person name="Hirose Y."/>
            <person name="Shimura Y."/>
            <person name="Fujisawa T."/>
            <person name="Nakamura Y."/>
            <person name="Kawachi M."/>
        </authorList>
    </citation>
    <scope>NUCLEOTIDE SEQUENCE [LARGE SCALE GENOMIC DNA]</scope>
    <source>
        <strain evidence="9 10">NIES-267</strain>
    </source>
</reference>
<feature type="region of interest" description="Disordered" evidence="5">
    <location>
        <begin position="1"/>
        <end position="22"/>
    </location>
</feature>
<evidence type="ECO:0000313" key="9">
    <source>
        <dbReference type="EMBL" id="BAY83078.1"/>
    </source>
</evidence>
<evidence type="ECO:0000259" key="7">
    <source>
        <dbReference type="Pfam" id="PF00324"/>
    </source>
</evidence>
<feature type="transmembrane region" description="Helical" evidence="6">
    <location>
        <begin position="208"/>
        <end position="227"/>
    </location>
</feature>
<dbReference type="InterPro" id="IPR004841">
    <property type="entry name" value="AA-permease/SLC12A_dom"/>
</dbReference>
<dbReference type="InterPro" id="IPR004842">
    <property type="entry name" value="SLC12A_fam"/>
</dbReference>
<feature type="domain" description="SLC12A transporter C-terminal" evidence="8">
    <location>
        <begin position="606"/>
        <end position="671"/>
    </location>
</feature>
<evidence type="ECO:0000259" key="8">
    <source>
        <dbReference type="Pfam" id="PF03522"/>
    </source>
</evidence>
<organism evidence="9 10">
    <name type="scientific">Calothrix parasitica NIES-267</name>
    <dbReference type="NCBI Taxonomy" id="1973488"/>
    <lineage>
        <taxon>Bacteria</taxon>
        <taxon>Bacillati</taxon>
        <taxon>Cyanobacteriota</taxon>
        <taxon>Cyanophyceae</taxon>
        <taxon>Nostocales</taxon>
        <taxon>Calotrichaceae</taxon>
        <taxon>Calothrix</taxon>
    </lineage>
</organism>
<keyword evidence="4 6" id="KW-0472">Membrane</keyword>
<dbReference type="Pfam" id="PF00324">
    <property type="entry name" value="AA_permease"/>
    <property type="match status" value="1"/>
</dbReference>
<feature type="transmembrane region" description="Helical" evidence="6">
    <location>
        <begin position="279"/>
        <end position="303"/>
    </location>
</feature>
<feature type="transmembrane region" description="Helical" evidence="6">
    <location>
        <begin position="60"/>
        <end position="85"/>
    </location>
</feature>
<dbReference type="InterPro" id="IPR018491">
    <property type="entry name" value="SLC12_C"/>
</dbReference>
<feature type="transmembrane region" description="Helical" evidence="6">
    <location>
        <begin position="106"/>
        <end position="130"/>
    </location>
</feature>
<keyword evidence="10" id="KW-1185">Reference proteome</keyword>
<evidence type="ECO:0000256" key="2">
    <source>
        <dbReference type="ARBA" id="ARBA00022692"/>
    </source>
</evidence>
<comment type="subcellular location">
    <subcellularLocation>
        <location evidence="1">Membrane</location>
        <topology evidence="1">Multi-pass membrane protein</topology>
    </subcellularLocation>
</comment>
<keyword evidence="3 6" id="KW-1133">Transmembrane helix</keyword>
<dbReference type="AlphaFoldDB" id="A0A1Z4LPQ7"/>
<dbReference type="Proteomes" id="UP000218418">
    <property type="component" value="Chromosome"/>
</dbReference>
<keyword evidence="2 6" id="KW-0812">Transmembrane</keyword>
<evidence type="ECO:0000256" key="6">
    <source>
        <dbReference type="SAM" id="Phobius"/>
    </source>
</evidence>
<feature type="transmembrane region" description="Helical" evidence="6">
    <location>
        <begin position="169"/>
        <end position="188"/>
    </location>
</feature>
<feature type="transmembrane region" description="Helical" evidence="6">
    <location>
        <begin position="362"/>
        <end position="381"/>
    </location>
</feature>
<evidence type="ECO:0000313" key="10">
    <source>
        <dbReference type="Proteomes" id="UP000218418"/>
    </source>
</evidence>
<name>A0A1Z4LPQ7_9CYAN</name>
<feature type="domain" description="Amino acid permease/ SLC12A" evidence="7">
    <location>
        <begin position="33"/>
        <end position="467"/>
    </location>
</feature>
<proteinExistence type="predicted"/>
<feature type="transmembrane region" description="Helical" evidence="6">
    <location>
        <begin position="402"/>
        <end position="430"/>
    </location>
</feature>
<dbReference type="GO" id="GO:0015377">
    <property type="term" value="F:chloride:monoatomic cation symporter activity"/>
    <property type="evidence" value="ECO:0007669"/>
    <property type="project" value="InterPro"/>
</dbReference>
<evidence type="ECO:0000256" key="4">
    <source>
        <dbReference type="ARBA" id="ARBA00023136"/>
    </source>
</evidence>
<feature type="transmembrane region" description="Helical" evidence="6">
    <location>
        <begin position="142"/>
        <end position="162"/>
    </location>
</feature>
<dbReference type="OrthoDB" id="3181223at2"/>
<feature type="transmembrane region" description="Helical" evidence="6">
    <location>
        <begin position="239"/>
        <end position="259"/>
    </location>
</feature>